<sequence length="440" mass="47736">MNYDPLRSFGVSPHHPHASSYWRANFTPCKFDTLNSDVTTDVAVIGAGYTGLSAACELARQGQNVTVIDSHEIGFGCAGRNAGFVLSGTGRLSLTDIQKKWDKATALGMQREFSDAVTELKNLIHEGDIDCDLAEGPYYKIAHSTRQASLMQQRLTHLQHHFDSDAEYLSSAQLQSRMNISGAHGATVQSGLALNPLKLIDGYAGLANRLGASIYTQSPAMALERSLAGHRIHTPGGTITAKNLLVATNAYTPKSFSPAVDGRQFPVQSSVLVTAPLSEAQRASTGLAGPMTMMDTRMMKYYYRVLPDGRLLFGGRGAVNAKQADNQSSCQRLTRAMLKSFPSLSGIDVDHFWSGWVSVSLDSLPRVTFDPQTRVGYAMGYCGSGVSFASLAGKRLAQRAMGMRVNFQLPIYQGALPRYPFPAARRLGLRALYGWARVAE</sequence>
<organism evidence="3 4">
    <name type="scientific">Alteromonas aestuariivivens</name>
    <dbReference type="NCBI Taxonomy" id="1938339"/>
    <lineage>
        <taxon>Bacteria</taxon>
        <taxon>Pseudomonadati</taxon>
        <taxon>Pseudomonadota</taxon>
        <taxon>Gammaproteobacteria</taxon>
        <taxon>Alteromonadales</taxon>
        <taxon>Alteromonadaceae</taxon>
        <taxon>Alteromonas/Salinimonas group</taxon>
        <taxon>Alteromonas</taxon>
    </lineage>
</organism>
<comment type="caution">
    <text evidence="3">The sequence shown here is derived from an EMBL/GenBank/DDBJ whole genome shotgun (WGS) entry which is preliminary data.</text>
</comment>
<dbReference type="Gene3D" id="3.30.9.10">
    <property type="entry name" value="D-Amino Acid Oxidase, subunit A, domain 2"/>
    <property type="match status" value="1"/>
</dbReference>
<name>A0A3D8MDQ7_9ALTE</name>
<reference evidence="4" key="1">
    <citation type="submission" date="2018-08" db="EMBL/GenBank/DDBJ databases">
        <authorList>
            <person name="Zhang J."/>
            <person name="Du Z.-J."/>
        </authorList>
    </citation>
    <scope>NUCLEOTIDE SEQUENCE [LARGE SCALE GENOMIC DNA]</scope>
    <source>
        <strain evidence="4">KCTC 52655</strain>
    </source>
</reference>
<dbReference type="InterPro" id="IPR006076">
    <property type="entry name" value="FAD-dep_OxRdtase"/>
</dbReference>
<dbReference type="Proteomes" id="UP000256561">
    <property type="component" value="Unassembled WGS sequence"/>
</dbReference>
<dbReference type="SUPFAM" id="SSF51905">
    <property type="entry name" value="FAD/NAD(P)-binding domain"/>
    <property type="match status" value="1"/>
</dbReference>
<accession>A0A3D8MDQ7</accession>
<feature type="domain" description="FAD dependent oxidoreductase" evidence="2">
    <location>
        <begin position="41"/>
        <end position="399"/>
    </location>
</feature>
<dbReference type="Pfam" id="PF01266">
    <property type="entry name" value="DAO"/>
    <property type="match status" value="1"/>
</dbReference>
<dbReference type="RefSeq" id="WP_115591268.1">
    <property type="nucleotide sequence ID" value="NZ_QRHA01000001.1"/>
</dbReference>
<evidence type="ECO:0000259" key="2">
    <source>
        <dbReference type="Pfam" id="PF01266"/>
    </source>
</evidence>
<keyword evidence="1" id="KW-0560">Oxidoreductase</keyword>
<dbReference type="OrthoDB" id="311718at2"/>
<dbReference type="GO" id="GO:0016491">
    <property type="term" value="F:oxidoreductase activity"/>
    <property type="evidence" value="ECO:0007669"/>
    <property type="project" value="UniProtKB-KW"/>
</dbReference>
<dbReference type="GO" id="GO:0005737">
    <property type="term" value="C:cytoplasm"/>
    <property type="evidence" value="ECO:0007669"/>
    <property type="project" value="TreeGrafter"/>
</dbReference>
<dbReference type="AlphaFoldDB" id="A0A3D8MDQ7"/>
<dbReference type="PANTHER" id="PTHR13847:SF281">
    <property type="entry name" value="FAD DEPENDENT OXIDOREDUCTASE DOMAIN-CONTAINING PROTEIN"/>
    <property type="match status" value="1"/>
</dbReference>
<proteinExistence type="predicted"/>
<evidence type="ECO:0000256" key="1">
    <source>
        <dbReference type="ARBA" id="ARBA00023002"/>
    </source>
</evidence>
<dbReference type="EMBL" id="QRHA01000001">
    <property type="protein sequence ID" value="RDV28977.1"/>
    <property type="molecule type" value="Genomic_DNA"/>
</dbReference>
<keyword evidence="4" id="KW-1185">Reference proteome</keyword>
<gene>
    <name evidence="3" type="ORF">DXV75_00465</name>
</gene>
<protein>
    <submittedName>
        <fullName evidence="3">FAD-binding oxidoreductase</fullName>
    </submittedName>
</protein>
<dbReference type="PANTHER" id="PTHR13847">
    <property type="entry name" value="SARCOSINE DEHYDROGENASE-RELATED"/>
    <property type="match status" value="1"/>
</dbReference>
<evidence type="ECO:0000313" key="3">
    <source>
        <dbReference type="EMBL" id="RDV28977.1"/>
    </source>
</evidence>
<evidence type="ECO:0000313" key="4">
    <source>
        <dbReference type="Proteomes" id="UP000256561"/>
    </source>
</evidence>
<dbReference type="InterPro" id="IPR036188">
    <property type="entry name" value="FAD/NAD-bd_sf"/>
</dbReference>
<dbReference type="Gene3D" id="3.50.50.60">
    <property type="entry name" value="FAD/NAD(P)-binding domain"/>
    <property type="match status" value="1"/>
</dbReference>